<feature type="region of interest" description="Disordered" evidence="1">
    <location>
        <begin position="144"/>
        <end position="246"/>
    </location>
</feature>
<keyword evidence="2" id="KW-1133">Transmembrane helix</keyword>
<feature type="transmembrane region" description="Helical" evidence="2">
    <location>
        <begin position="56"/>
        <end position="78"/>
    </location>
</feature>
<proteinExistence type="predicted"/>
<dbReference type="OrthoDB" id="10536659at2759"/>
<evidence type="ECO:0000256" key="2">
    <source>
        <dbReference type="SAM" id="Phobius"/>
    </source>
</evidence>
<evidence type="ECO:0000256" key="1">
    <source>
        <dbReference type="SAM" id="MobiDB-lite"/>
    </source>
</evidence>
<dbReference type="AlphaFoldDB" id="A0A9R0E314"/>
<organism evidence="4 6">
    <name type="scientific">Spodoptera frugiperda</name>
    <name type="common">Fall armyworm</name>
    <dbReference type="NCBI Taxonomy" id="7108"/>
    <lineage>
        <taxon>Eukaryota</taxon>
        <taxon>Metazoa</taxon>
        <taxon>Ecdysozoa</taxon>
        <taxon>Arthropoda</taxon>
        <taxon>Hexapoda</taxon>
        <taxon>Insecta</taxon>
        <taxon>Pterygota</taxon>
        <taxon>Neoptera</taxon>
        <taxon>Endopterygota</taxon>
        <taxon>Lepidoptera</taxon>
        <taxon>Glossata</taxon>
        <taxon>Ditrysia</taxon>
        <taxon>Noctuoidea</taxon>
        <taxon>Noctuidae</taxon>
        <taxon>Amphipyrinae</taxon>
        <taxon>Spodoptera</taxon>
    </lineage>
</organism>
<evidence type="ECO:0000313" key="5">
    <source>
        <dbReference type="RefSeq" id="XP_050558038.1"/>
    </source>
</evidence>
<dbReference type="RefSeq" id="XP_050558038.1">
    <property type="nucleotide sequence ID" value="XM_050702081.1"/>
</dbReference>
<evidence type="ECO:0000256" key="3">
    <source>
        <dbReference type="SAM" id="SignalP"/>
    </source>
</evidence>
<dbReference type="Proteomes" id="UP000829999">
    <property type="component" value="Chromosome 21"/>
</dbReference>
<dbReference type="RefSeq" id="XP_050558039.1">
    <property type="nucleotide sequence ID" value="XM_050702082.1"/>
</dbReference>
<accession>A0A9R0E314</accession>
<keyword evidence="2" id="KW-0812">Transmembrane</keyword>
<name>A0A9R0E314_SPOFR</name>
<sequence length="268" mass="30488">MFNMDVLLLLVCTCFAVIKSEGNQDVEVFAACPKSPFSALITDKYGVLILENYNKILIGLGLFGIIVLCQTLFIVYIIRKKLVGGKLRRDMICSNTSGRYRDISKRPPQPLPLDIYDVVAPEDEPELGFTNRAFNMADERTSPNVARKLPRGPPHRRLRPAPNVVRKPPKALPCDSFGQDPNGADKRIAPDVPRKQSHELFPGSPSKEMRLRALKPTNLNQGKRPRPYPCPRPRPKAKAPQELNTLEQRLTWEDDWQYEKLDPMQKYL</sequence>
<dbReference type="GeneID" id="118280349"/>
<evidence type="ECO:0000313" key="4">
    <source>
        <dbReference type="Proteomes" id="UP000829999"/>
    </source>
</evidence>
<keyword evidence="2" id="KW-0472">Membrane</keyword>
<evidence type="ECO:0000313" key="6">
    <source>
        <dbReference type="RefSeq" id="XP_050558039.1"/>
    </source>
</evidence>
<feature type="signal peptide" evidence="3">
    <location>
        <begin position="1"/>
        <end position="22"/>
    </location>
</feature>
<reference evidence="5 6" key="1">
    <citation type="submission" date="2025-04" db="UniProtKB">
        <authorList>
            <consortium name="RefSeq"/>
        </authorList>
    </citation>
    <scope>IDENTIFICATION</scope>
    <source>
        <tissue evidence="5 6">Whole larval tissue</tissue>
    </source>
</reference>
<keyword evidence="3" id="KW-0732">Signal</keyword>
<protein>
    <submittedName>
        <fullName evidence="5 6">Uncharacterized protein LOC118280349 isoform X1</fullName>
    </submittedName>
</protein>
<feature type="compositionally biased region" description="Basic and acidic residues" evidence="1">
    <location>
        <begin position="183"/>
        <end position="198"/>
    </location>
</feature>
<feature type="chain" id="PRO_5044700678" evidence="3">
    <location>
        <begin position="23"/>
        <end position="268"/>
    </location>
</feature>
<feature type="compositionally biased region" description="Basic residues" evidence="1">
    <location>
        <begin position="148"/>
        <end position="159"/>
    </location>
</feature>
<keyword evidence="4" id="KW-1185">Reference proteome</keyword>
<gene>
    <name evidence="5 6" type="primary">LOC118280349</name>
</gene>